<dbReference type="InterPro" id="IPR001482">
    <property type="entry name" value="T2SS/T4SS_dom"/>
</dbReference>
<gene>
    <name evidence="5" type="ORF">F2Z80_03980</name>
</gene>
<proteinExistence type="inferred from homology"/>
<dbReference type="RefSeq" id="WP_150893911.1">
    <property type="nucleotide sequence ID" value="NZ_VXDD01000001.1"/>
</dbReference>
<dbReference type="PANTHER" id="PTHR30258:SF1">
    <property type="entry name" value="PROTEIN TRANSPORT PROTEIN HOFB HOMOLOG"/>
    <property type="match status" value="1"/>
</dbReference>
<keyword evidence="3" id="KW-0067">ATP-binding</keyword>
<dbReference type="EMBL" id="VXDD01000001">
    <property type="protein sequence ID" value="KAB0303168.1"/>
    <property type="molecule type" value="Genomic_DNA"/>
</dbReference>
<evidence type="ECO:0000256" key="3">
    <source>
        <dbReference type="ARBA" id="ARBA00022840"/>
    </source>
</evidence>
<reference evidence="5 6" key="1">
    <citation type="submission" date="2019-09" db="EMBL/GenBank/DDBJ databases">
        <title>Vibrio Fortis S7-72.</title>
        <authorList>
            <person name="Das S.K."/>
        </authorList>
    </citation>
    <scope>NUCLEOTIDE SEQUENCE [LARGE SCALE GENOMIC DNA]</scope>
    <source>
        <strain evidence="5 6">S7-72</strain>
    </source>
</reference>
<dbReference type="GO" id="GO:0005886">
    <property type="term" value="C:plasma membrane"/>
    <property type="evidence" value="ECO:0007669"/>
    <property type="project" value="TreeGrafter"/>
</dbReference>
<dbReference type="PANTHER" id="PTHR30258">
    <property type="entry name" value="TYPE II SECRETION SYSTEM PROTEIN GSPE-RELATED"/>
    <property type="match status" value="1"/>
</dbReference>
<dbReference type="SUPFAM" id="SSF52540">
    <property type="entry name" value="P-loop containing nucleoside triphosphate hydrolases"/>
    <property type="match status" value="1"/>
</dbReference>
<accession>A0A5N3S8L2</accession>
<dbReference type="AlphaFoldDB" id="A0A5N3S8L2"/>
<evidence type="ECO:0000313" key="5">
    <source>
        <dbReference type="EMBL" id="KAB0303168.1"/>
    </source>
</evidence>
<evidence type="ECO:0000313" key="6">
    <source>
        <dbReference type="Proteomes" id="UP000326687"/>
    </source>
</evidence>
<organism evidence="5 6">
    <name type="scientific">Vibrio fortis</name>
    <dbReference type="NCBI Taxonomy" id="212667"/>
    <lineage>
        <taxon>Bacteria</taxon>
        <taxon>Pseudomonadati</taxon>
        <taxon>Pseudomonadota</taxon>
        <taxon>Gammaproteobacteria</taxon>
        <taxon>Vibrionales</taxon>
        <taxon>Vibrionaceae</taxon>
        <taxon>Vibrio</taxon>
    </lineage>
</organism>
<keyword evidence="2" id="KW-0547">Nucleotide-binding</keyword>
<name>A0A5N3S8L2_9VIBR</name>
<sequence>MIKYEEIKSVDQLGFYERIITDEIFGDFKNVILVVDPEDIVYAFIKSSKFDNRELIVINDRLNSADLPIVSKVYECADEFFILVQDNISQYLRKDFDTQDNVLLMSQAELRVRELLSGAVIEGASDVHIIREKNIAIVSMRKLGSVIPYSQIHPNDCDMMMSVLYNVNASGKGIAWNRREPQDAVIAMEISGVNYTFRYAHMPIHSLDGESYHVVLRVLGGKKKQVDLEQPEKSYSDAIKALGFDNQQMAALKKMFSRPNGLIVVCGTTGSGKSTTIKAMLEWLYYEFHDKKISMLTVEDPVEYDIGGAIQTSVVRTLNSDKNAFMPAIYSAMRRDPDVLLIGETRDPHTATALVDIVEGGHIAVSTLHASSVVGAAQRLSSLGVSFKKASLC</sequence>
<evidence type="ECO:0000259" key="4">
    <source>
        <dbReference type="Pfam" id="PF00437"/>
    </source>
</evidence>
<evidence type="ECO:0000256" key="1">
    <source>
        <dbReference type="ARBA" id="ARBA00006611"/>
    </source>
</evidence>
<dbReference type="GO" id="GO:0005524">
    <property type="term" value="F:ATP binding"/>
    <property type="evidence" value="ECO:0007669"/>
    <property type="project" value="UniProtKB-KW"/>
</dbReference>
<comment type="similarity">
    <text evidence="1">Belongs to the GSP E family.</text>
</comment>
<protein>
    <recommendedName>
        <fullName evidence="4">Bacterial type II secretion system protein E domain-containing protein</fullName>
    </recommendedName>
</protein>
<dbReference type="Gene3D" id="3.30.450.90">
    <property type="match status" value="1"/>
</dbReference>
<dbReference type="Proteomes" id="UP000326687">
    <property type="component" value="Unassembled WGS sequence"/>
</dbReference>
<feature type="domain" description="Bacterial type II secretion system protein E" evidence="4">
    <location>
        <begin position="112"/>
        <end position="386"/>
    </location>
</feature>
<dbReference type="Pfam" id="PF00437">
    <property type="entry name" value="T2SSE"/>
    <property type="match status" value="1"/>
</dbReference>
<comment type="caution">
    <text evidence="5">The sequence shown here is derived from an EMBL/GenBank/DDBJ whole genome shotgun (WGS) entry which is preliminary data.</text>
</comment>
<evidence type="ECO:0000256" key="2">
    <source>
        <dbReference type="ARBA" id="ARBA00022741"/>
    </source>
</evidence>
<dbReference type="GO" id="GO:0016887">
    <property type="term" value="F:ATP hydrolysis activity"/>
    <property type="evidence" value="ECO:0007669"/>
    <property type="project" value="TreeGrafter"/>
</dbReference>
<dbReference type="InterPro" id="IPR027417">
    <property type="entry name" value="P-loop_NTPase"/>
</dbReference>
<dbReference type="Gene3D" id="3.40.50.300">
    <property type="entry name" value="P-loop containing nucleotide triphosphate hydrolases"/>
    <property type="match status" value="1"/>
</dbReference>